<dbReference type="EMBL" id="OU015567">
    <property type="protein sequence ID" value="CAG5109504.1"/>
    <property type="molecule type" value="Genomic_DNA"/>
</dbReference>
<sequence>MNFKIFTVLFLAIKAFPGYMSRPCRGCKTEVISQRECGKLSRQMFLEAFQQSPESVFLVETPYKECANFHRFILKKIVEENWNTHYRHLLR</sequence>
<evidence type="ECO:0000313" key="2">
    <source>
        <dbReference type="EMBL" id="CAG5109504.1"/>
    </source>
</evidence>
<feature type="chain" id="PRO_5046531530" evidence="1">
    <location>
        <begin position="27"/>
        <end position="91"/>
    </location>
</feature>
<evidence type="ECO:0000256" key="1">
    <source>
        <dbReference type="SAM" id="SignalP"/>
    </source>
</evidence>
<proteinExistence type="predicted"/>
<keyword evidence="1" id="KW-0732">Signal</keyword>
<feature type="signal peptide" evidence="1">
    <location>
        <begin position="1"/>
        <end position="26"/>
    </location>
</feature>
<organism evidence="2 3">
    <name type="scientific">Oikopleura dioica</name>
    <name type="common">Tunicate</name>
    <dbReference type="NCBI Taxonomy" id="34765"/>
    <lineage>
        <taxon>Eukaryota</taxon>
        <taxon>Metazoa</taxon>
        <taxon>Chordata</taxon>
        <taxon>Tunicata</taxon>
        <taxon>Appendicularia</taxon>
        <taxon>Copelata</taxon>
        <taxon>Oikopleuridae</taxon>
        <taxon>Oikopleura</taxon>
    </lineage>
</organism>
<evidence type="ECO:0000313" key="3">
    <source>
        <dbReference type="Proteomes" id="UP001158576"/>
    </source>
</evidence>
<reference evidence="2 3" key="1">
    <citation type="submission" date="2021-04" db="EMBL/GenBank/DDBJ databases">
        <authorList>
            <person name="Bliznina A."/>
        </authorList>
    </citation>
    <scope>NUCLEOTIDE SEQUENCE [LARGE SCALE GENOMIC DNA]</scope>
</reference>
<keyword evidence="3" id="KW-1185">Reference proteome</keyword>
<name>A0ABN7SW16_OIKDI</name>
<dbReference type="Proteomes" id="UP001158576">
    <property type="component" value="Chromosome 2"/>
</dbReference>
<protein>
    <submittedName>
        <fullName evidence="2">Oidioi.mRNA.OKI2018_I69.chr2.g4031.t1.cds</fullName>
    </submittedName>
</protein>
<accession>A0ABN7SW16</accession>
<gene>
    <name evidence="2" type="ORF">OKIOD_LOCUS12796</name>
</gene>